<accession>A0A7J6AWB1</accession>
<dbReference type="EMBL" id="JAAGNN010000007">
    <property type="protein sequence ID" value="KAF4087114.1"/>
    <property type="molecule type" value="Genomic_DNA"/>
</dbReference>
<dbReference type="Proteomes" id="UP000593565">
    <property type="component" value="Unassembled WGS sequence"/>
</dbReference>
<keyword evidence="2" id="KW-1185">Reference proteome</keyword>
<sequence length="76" mass="8253">MPLDVPSGGPLPAEPLSQITFTNYTQVRIVLCYLQVPSASSPFTCYTGLHPSCHRHLCTALQEKEVLLRTPVSVAA</sequence>
<evidence type="ECO:0000313" key="1">
    <source>
        <dbReference type="EMBL" id="KAF4087114.1"/>
    </source>
</evidence>
<dbReference type="AlphaFoldDB" id="A0A7J6AWB1"/>
<reference evidence="1 2" key="1">
    <citation type="submission" date="2020-02" db="EMBL/GenBank/DDBJ databases">
        <title>A chromosome-scale genome assembly of the black bullhead catfish (Ameiurus melas).</title>
        <authorList>
            <person name="Wen M."/>
            <person name="Zham M."/>
            <person name="Cabau C."/>
            <person name="Klopp C."/>
            <person name="Donnadieu C."/>
            <person name="Roques C."/>
            <person name="Bouchez O."/>
            <person name="Lampietro C."/>
            <person name="Jouanno E."/>
            <person name="Herpin A."/>
            <person name="Louis A."/>
            <person name="Berthelot C."/>
            <person name="Parey E."/>
            <person name="Roest-Crollius H."/>
            <person name="Braasch I."/>
            <person name="Postlethwait J."/>
            <person name="Robinson-Rechavi M."/>
            <person name="Echchiki A."/>
            <person name="Begum T."/>
            <person name="Montfort J."/>
            <person name="Schartl M."/>
            <person name="Bobe J."/>
            <person name="Guiguen Y."/>
        </authorList>
    </citation>
    <scope>NUCLEOTIDE SEQUENCE [LARGE SCALE GENOMIC DNA]</scope>
    <source>
        <strain evidence="1">M_S1</strain>
        <tissue evidence="1">Blood</tissue>
    </source>
</reference>
<name>A0A7J6AWB1_AMEME</name>
<proteinExistence type="predicted"/>
<protein>
    <submittedName>
        <fullName evidence="1">Uncharacterized protein</fullName>
    </submittedName>
</protein>
<gene>
    <name evidence="1" type="ORF">AMELA_G00092540</name>
</gene>
<comment type="caution">
    <text evidence="1">The sequence shown here is derived from an EMBL/GenBank/DDBJ whole genome shotgun (WGS) entry which is preliminary data.</text>
</comment>
<organism evidence="1 2">
    <name type="scientific">Ameiurus melas</name>
    <name type="common">Black bullhead</name>
    <name type="synonym">Silurus melas</name>
    <dbReference type="NCBI Taxonomy" id="219545"/>
    <lineage>
        <taxon>Eukaryota</taxon>
        <taxon>Metazoa</taxon>
        <taxon>Chordata</taxon>
        <taxon>Craniata</taxon>
        <taxon>Vertebrata</taxon>
        <taxon>Euteleostomi</taxon>
        <taxon>Actinopterygii</taxon>
        <taxon>Neopterygii</taxon>
        <taxon>Teleostei</taxon>
        <taxon>Ostariophysi</taxon>
        <taxon>Siluriformes</taxon>
        <taxon>Ictaluridae</taxon>
        <taxon>Ameiurus</taxon>
    </lineage>
</organism>
<evidence type="ECO:0000313" key="2">
    <source>
        <dbReference type="Proteomes" id="UP000593565"/>
    </source>
</evidence>